<dbReference type="HOGENOM" id="CLU_2767397_0_0_10"/>
<reference evidence="1 2" key="1">
    <citation type="journal article" date="2010" name="Microbiology">
        <title>Twenty-eight divergent polysaccharide loci specifying within- and amongst-strain capsule diversity in three strains of Bacteroides fragilis.</title>
        <authorList>
            <person name="Patrick S."/>
            <person name="Blakely G.W."/>
            <person name="Houston S."/>
            <person name="Moore J."/>
            <person name="Abratt V.R."/>
            <person name="Bertalan M."/>
            <person name="Cerdeno-Tarraga A.M."/>
            <person name="Quail M.A."/>
            <person name="Corton N."/>
            <person name="Corton C."/>
            <person name="Bignell A."/>
            <person name="Barron A."/>
            <person name="Clark L."/>
            <person name="Bentley S.D."/>
            <person name="Parkhill J."/>
        </authorList>
    </citation>
    <scope>NUCLEOTIDE SEQUENCE [LARGE SCALE GENOMIC DNA]</scope>
    <source>
        <strain evidence="1 2">638R</strain>
    </source>
</reference>
<dbReference type="EMBL" id="FQ312004">
    <property type="protein sequence ID" value="CBW23444.1"/>
    <property type="molecule type" value="Genomic_DNA"/>
</dbReference>
<accession>E1WSB4</accession>
<proteinExistence type="predicted"/>
<organism evidence="1 2">
    <name type="scientific">Bacteroides fragilis (strain 638R)</name>
    <dbReference type="NCBI Taxonomy" id="862962"/>
    <lineage>
        <taxon>Bacteria</taxon>
        <taxon>Pseudomonadati</taxon>
        <taxon>Bacteroidota</taxon>
        <taxon>Bacteroidia</taxon>
        <taxon>Bacteroidales</taxon>
        <taxon>Bacteroidaceae</taxon>
        <taxon>Bacteroides</taxon>
    </lineage>
</organism>
<dbReference type="Proteomes" id="UP000008560">
    <property type="component" value="Chromosome"/>
</dbReference>
<sequence>MWQLMLNMSCLDGRHYVSISFKSVRYDRRAEGVSAESDVQNVSVSERKHKVFFPMDVLLGRVIHVVFCLQETCFLQTKD</sequence>
<dbReference type="AlphaFoldDB" id="E1WSB4"/>
<protein>
    <submittedName>
        <fullName evidence="1">Uncharacterized protein</fullName>
    </submittedName>
</protein>
<gene>
    <name evidence="1" type="ordered locus">BF638R_2963</name>
</gene>
<name>E1WSB4_BACF6</name>
<evidence type="ECO:0000313" key="2">
    <source>
        <dbReference type="Proteomes" id="UP000008560"/>
    </source>
</evidence>
<evidence type="ECO:0000313" key="1">
    <source>
        <dbReference type="EMBL" id="CBW23444.1"/>
    </source>
</evidence>
<dbReference type="KEGG" id="bfg:BF638R_2963"/>